<dbReference type="CDD" id="cd06464">
    <property type="entry name" value="ACD_sHsps-like"/>
    <property type="match status" value="1"/>
</dbReference>
<evidence type="ECO:0000256" key="2">
    <source>
        <dbReference type="RuleBase" id="RU003616"/>
    </source>
</evidence>
<dbReference type="Pfam" id="PF00011">
    <property type="entry name" value="HSP20"/>
    <property type="match status" value="1"/>
</dbReference>
<evidence type="ECO:0000256" key="1">
    <source>
        <dbReference type="PROSITE-ProRule" id="PRU00285"/>
    </source>
</evidence>
<organism evidence="4 5">
    <name type="scientific">Paraflavitalea soli</name>
    <dbReference type="NCBI Taxonomy" id="2315862"/>
    <lineage>
        <taxon>Bacteria</taxon>
        <taxon>Pseudomonadati</taxon>
        <taxon>Bacteroidota</taxon>
        <taxon>Chitinophagia</taxon>
        <taxon>Chitinophagales</taxon>
        <taxon>Chitinophagaceae</taxon>
        <taxon>Paraflavitalea</taxon>
    </lineage>
</organism>
<dbReference type="AlphaFoldDB" id="A0A3B7MHG2"/>
<gene>
    <name evidence="4" type="ORF">D3H65_03155</name>
</gene>
<dbReference type="OrthoDB" id="9814487at2"/>
<dbReference type="Gene3D" id="2.60.40.790">
    <property type="match status" value="1"/>
</dbReference>
<protein>
    <submittedName>
        <fullName evidence="4">Hsp20/alpha crystallin family protein</fullName>
    </submittedName>
</protein>
<keyword evidence="5" id="KW-1185">Reference proteome</keyword>
<comment type="similarity">
    <text evidence="1 2">Belongs to the small heat shock protein (HSP20) family.</text>
</comment>
<evidence type="ECO:0000313" key="4">
    <source>
        <dbReference type="EMBL" id="AXY73027.1"/>
    </source>
</evidence>
<dbReference type="PROSITE" id="PS01031">
    <property type="entry name" value="SHSP"/>
    <property type="match status" value="1"/>
</dbReference>
<dbReference type="PANTHER" id="PTHR11527">
    <property type="entry name" value="HEAT-SHOCK PROTEIN 20 FAMILY MEMBER"/>
    <property type="match status" value="1"/>
</dbReference>
<feature type="domain" description="SHSP" evidence="3">
    <location>
        <begin position="31"/>
        <end position="143"/>
    </location>
</feature>
<dbReference type="Proteomes" id="UP000263900">
    <property type="component" value="Chromosome"/>
</dbReference>
<dbReference type="RefSeq" id="WP_119048865.1">
    <property type="nucleotide sequence ID" value="NZ_CP032157.1"/>
</dbReference>
<accession>A0A3B7MHG2</accession>
<dbReference type="KEGG" id="pseg:D3H65_03155"/>
<dbReference type="InterPro" id="IPR008978">
    <property type="entry name" value="HSP20-like_chaperone"/>
</dbReference>
<evidence type="ECO:0000313" key="5">
    <source>
        <dbReference type="Proteomes" id="UP000263900"/>
    </source>
</evidence>
<sequence length="143" mass="16592">MTHVKFNNRPVNRVFNSVFDDLLNQFPATWKDSTLQYPPVNIHETKDAYHVELSAAGLSKEDFQVKVEEGLLTISFEKKEEAKTDDYKTVRREFTQRSFKRSFSVDDQVDVDNIQAKYDQGVLKLHLPKKEQAKASVKQISIQ</sequence>
<dbReference type="EMBL" id="CP032157">
    <property type="protein sequence ID" value="AXY73027.1"/>
    <property type="molecule type" value="Genomic_DNA"/>
</dbReference>
<name>A0A3B7MHG2_9BACT</name>
<dbReference type="InterPro" id="IPR002068">
    <property type="entry name" value="A-crystallin/Hsp20_dom"/>
</dbReference>
<evidence type="ECO:0000259" key="3">
    <source>
        <dbReference type="PROSITE" id="PS01031"/>
    </source>
</evidence>
<proteinExistence type="inferred from homology"/>
<reference evidence="4 5" key="1">
    <citation type="submission" date="2018-09" db="EMBL/GenBank/DDBJ databases">
        <title>Genome sequencing of strain 6GH32-13.</title>
        <authorList>
            <person name="Weon H.-Y."/>
            <person name="Heo J."/>
            <person name="Kwon S.-W."/>
        </authorList>
    </citation>
    <scope>NUCLEOTIDE SEQUENCE [LARGE SCALE GENOMIC DNA]</scope>
    <source>
        <strain evidence="4 5">5GH32-13</strain>
    </source>
</reference>
<dbReference type="InterPro" id="IPR031107">
    <property type="entry name" value="Small_HSP"/>
</dbReference>
<dbReference type="SUPFAM" id="SSF49764">
    <property type="entry name" value="HSP20-like chaperones"/>
    <property type="match status" value="1"/>
</dbReference>